<comment type="caution">
    <text evidence="3">The sequence shown here is derived from an EMBL/GenBank/DDBJ whole genome shotgun (WGS) entry which is preliminary data.</text>
</comment>
<evidence type="ECO:0000256" key="1">
    <source>
        <dbReference type="SAM" id="MobiDB-lite"/>
    </source>
</evidence>
<dbReference type="InterPro" id="IPR045211">
    <property type="entry name" value="TFP11/STIP/Ntr1"/>
</dbReference>
<dbReference type="GO" id="GO:0071008">
    <property type="term" value="C:U2-type post-mRNA release spliceosomal complex"/>
    <property type="evidence" value="ECO:0007669"/>
    <property type="project" value="TreeGrafter"/>
</dbReference>
<feature type="region of interest" description="Disordered" evidence="1">
    <location>
        <begin position="38"/>
        <end position="76"/>
    </location>
</feature>
<dbReference type="SMART" id="SM00443">
    <property type="entry name" value="G_patch"/>
    <property type="match status" value="1"/>
</dbReference>
<dbReference type="GO" id="GO:0003676">
    <property type="term" value="F:nucleic acid binding"/>
    <property type="evidence" value="ECO:0007669"/>
    <property type="project" value="InterPro"/>
</dbReference>
<dbReference type="PANTHER" id="PTHR23329">
    <property type="entry name" value="TUFTELIN-INTERACTING PROTEIN 11-RELATED"/>
    <property type="match status" value="1"/>
</dbReference>
<evidence type="ECO:0000313" key="4">
    <source>
        <dbReference type="Proteomes" id="UP000536275"/>
    </source>
</evidence>
<protein>
    <submittedName>
        <fullName evidence="3">G-patch domain family protein</fullName>
    </submittedName>
</protein>
<accession>A0A8H6F3V5</accession>
<gene>
    <name evidence="3" type="ORF">FOB64_002476</name>
</gene>
<organism evidence="3 4">
    <name type="scientific">Candida albicans</name>
    <name type="common">Yeast</name>
    <dbReference type="NCBI Taxonomy" id="5476"/>
    <lineage>
        <taxon>Eukaryota</taxon>
        <taxon>Fungi</taxon>
        <taxon>Dikarya</taxon>
        <taxon>Ascomycota</taxon>
        <taxon>Saccharomycotina</taxon>
        <taxon>Pichiomycetes</taxon>
        <taxon>Debaryomycetaceae</taxon>
        <taxon>Candida/Lodderomyces clade</taxon>
        <taxon>Candida</taxon>
    </lineage>
</organism>
<dbReference type="Pfam" id="PF01585">
    <property type="entry name" value="G-patch"/>
    <property type="match status" value="1"/>
</dbReference>
<name>A0A8H6F3V5_CANAX</name>
<reference evidence="3 4" key="1">
    <citation type="submission" date="2020-03" db="EMBL/GenBank/DDBJ databases">
        <title>FDA dAtabase for Regulatory Grade micrObial Sequences (FDA-ARGOS): Supporting development and validation of Infectious Disease Dx tests.</title>
        <authorList>
            <person name="Campos J."/>
            <person name="Goldberg B."/>
            <person name="Tallon L."/>
            <person name="Sadzewicz L."/>
            <person name="Vavikolanu K."/>
            <person name="Mehta A."/>
            <person name="Aluvathingal J."/>
            <person name="Nadendla S."/>
            <person name="Nandy P."/>
            <person name="Geyer C."/>
            <person name="Yan Y."/>
            <person name="Sichtig H."/>
        </authorList>
    </citation>
    <scope>NUCLEOTIDE SEQUENCE [LARGE SCALE GENOMIC DNA]</scope>
    <source>
        <strain evidence="3 4">FDAARGOS_656</strain>
    </source>
</reference>
<dbReference type="InterPro" id="IPR000467">
    <property type="entry name" value="G_patch_dom"/>
</dbReference>
<feature type="domain" description="G-patch" evidence="2">
    <location>
        <begin position="83"/>
        <end position="129"/>
    </location>
</feature>
<evidence type="ECO:0000259" key="2">
    <source>
        <dbReference type="PROSITE" id="PS50174"/>
    </source>
</evidence>
<dbReference type="AlphaFoldDB" id="A0A8H6F3V5"/>
<dbReference type="PANTHER" id="PTHR23329:SF1">
    <property type="entry name" value="TUFTELIN-INTERACTING PROTEIN 11"/>
    <property type="match status" value="1"/>
</dbReference>
<dbReference type="Proteomes" id="UP000536275">
    <property type="component" value="Unassembled WGS sequence"/>
</dbReference>
<feature type="compositionally biased region" description="Acidic residues" evidence="1">
    <location>
        <begin position="40"/>
        <end position="56"/>
    </location>
</feature>
<proteinExistence type="predicted"/>
<dbReference type="PROSITE" id="PS50174">
    <property type="entry name" value="G_PATCH"/>
    <property type="match status" value="1"/>
</dbReference>
<dbReference type="GO" id="GO:0000390">
    <property type="term" value="P:spliceosomal complex disassembly"/>
    <property type="evidence" value="ECO:0007669"/>
    <property type="project" value="InterPro"/>
</dbReference>
<evidence type="ECO:0000313" key="3">
    <source>
        <dbReference type="EMBL" id="KAF6070410.1"/>
    </source>
</evidence>
<sequence length="550" mass="63230">MPGNVHNSDLSFKKSDSFNEFNTKNTMSMGSMMMAAIYDEYSDIEEEDQEEEEEAEEKQADQPNSQPFYEGKLNDDTSDNFQKYGIGAKLLMKMGYQKGKGLGVNQEGIINPIETKLRPKGLGVGAVKEKADNNYSDSDKDDLAIDFENKSTKTTASSLSDKLYDTILRFEKLNVNIPSHVKHFLDQRLSLSDESFVSKAEVLLGSLNDIYGEVTKIIDRENIIDYSIKELEKANESTAIENLQKINQILRTFSSSEITYEEASKMILTDFKSEPSTAPSSLWNFLTSERKVEQVFTIIDEFNHNWAPAVTKFLPRKIEKFYNTFFRSFAKWLEGISFGGADDDITRVDNAFVLLKYVEHKDLLSLLQFRIFNRWLQTFLQSFTNEPHNVPKWYSFWYSYFANKLQECDNITSETINWYLNKALDIIEAKFETSVCESVPKLNGKMLPNCEELINNSRNIKSTVNGIPSYQLITSFKDVVSQFCLQNNILMKPLKDELSLQKGFPVYQFSQNDLSNKKICGYIDDDVLWVGKIDDQEFVPINLENLTNYI</sequence>
<dbReference type="EMBL" id="JABWAD010000027">
    <property type="protein sequence ID" value="KAF6070410.1"/>
    <property type="molecule type" value="Genomic_DNA"/>
</dbReference>